<dbReference type="GO" id="GO:0032040">
    <property type="term" value="C:small-subunit processome"/>
    <property type="evidence" value="ECO:0007669"/>
    <property type="project" value="TreeGrafter"/>
</dbReference>
<keyword evidence="3" id="KW-1185">Reference proteome</keyword>
<gene>
    <name evidence="2" type="ORF">JTE90_003489</name>
</gene>
<reference evidence="2 3" key="1">
    <citation type="journal article" date="2022" name="Nat. Ecol. Evol.">
        <title>A masculinizing supergene underlies an exaggerated male reproductive morph in a spider.</title>
        <authorList>
            <person name="Hendrickx F."/>
            <person name="De Corte Z."/>
            <person name="Sonet G."/>
            <person name="Van Belleghem S.M."/>
            <person name="Kostlbacher S."/>
            <person name="Vangestel C."/>
        </authorList>
    </citation>
    <scope>NUCLEOTIDE SEQUENCE [LARGE SCALE GENOMIC DNA]</scope>
    <source>
        <strain evidence="2">W744_W776</strain>
    </source>
</reference>
<sequence length="931" mass="103544">MVLLGCVTEVRSSYLLVSLPGCVVGRVPITNISETFTEMLLRSTSEEDVDMPDLSSVVEVGATYPFKVLKVTFKDNSKRKPGVTLSMDPRAVNSELRMQSLYPRMLLHVSVVSVEDHGHIVDLGIPSVQGFIPFSASNGVLTPGQIVHASVTRLPSPKDGNVAWLSRVSSEGPFPEIDDENIALTSILPGAKVTAYITEVKQPFVHLKCMSFSACANMMSMAMQNVSEATKVAGTVLYVHPLSHVVYLHLGPLPTPSRFAKFFRHRNFDFVKNVKFEYFWHHRMLFSMGKGAPFGFIQKGNLPGRGFLSQDALAQNPVIPKARVTFLHYMDNLVQLSLAESTINMEVIKPDEVQVGDIYECNVSLHVSNGMFVAICPGLSGFVRHTHLSDALATSPPMFRWAHCQVQGAVCGRRQVHPGDSYKGVVVSRTDRHMVVIFFNAVKGIVYSEEIPEASVYFVGQTVTCRVLECNAQQERLKLSLRSESTVVRKQAVRPRTKSLPDNEQNIEVKSLVEDALKAKKPLAEDVLKKEKLASDELETELDPSKKCKATIQSTNRHQLNVVLRGGKRGRVHVTEIGVVEEGSLPLKGFKPFQALRVHVLGSHLAKARTFLEISHRRFKEYRECSLDYPPPVPLHMLYKKGMEVMGYVKEANNTSCSVWLSPMQIATLEYLHFSENPKELRKLKKQLKPGLALKARVLEVEKIKKEKQTYYNITLTRLDGATVQPGRNVVGLVQVASPEKGVVLRLPHGCHGVASLCDLRDEVAPLQGTLERCRRLLYVHCHLVEVKGDFCTLSLKKSRLYGVTPKTPLYPELTLSTLTRYTITTGYVASRHPRHLLVNFGRGLDGCVRLHSCDTRGCAACKETRALLDRHPPGEPVEVKVEDVKATKGLYPLSMPEIDGLGLSALLIVLNMLSRDIYSPPPLIGDPWCD</sequence>
<dbReference type="GO" id="GO:0006364">
    <property type="term" value="P:rRNA processing"/>
    <property type="evidence" value="ECO:0007669"/>
    <property type="project" value="InterPro"/>
</dbReference>
<dbReference type="AlphaFoldDB" id="A0AAV6UGQ6"/>
<name>A0AAV6UGQ6_9ARAC</name>
<dbReference type="EMBL" id="JAFNEN010000446">
    <property type="protein sequence ID" value="KAG8182816.1"/>
    <property type="molecule type" value="Genomic_DNA"/>
</dbReference>
<dbReference type="Pfam" id="PF23459">
    <property type="entry name" value="S1_RRP5"/>
    <property type="match status" value="1"/>
</dbReference>
<dbReference type="InterPro" id="IPR003029">
    <property type="entry name" value="S1_domain"/>
</dbReference>
<dbReference type="Gene3D" id="2.40.50.140">
    <property type="entry name" value="Nucleic acid-binding proteins"/>
    <property type="match status" value="3"/>
</dbReference>
<proteinExistence type="predicted"/>
<accession>A0AAV6UGQ6</accession>
<dbReference type="GO" id="GO:0003723">
    <property type="term" value="F:RNA binding"/>
    <property type="evidence" value="ECO:0007669"/>
    <property type="project" value="TreeGrafter"/>
</dbReference>
<feature type="domain" description="S1 motif" evidence="1">
    <location>
        <begin position="1"/>
        <end position="88"/>
    </location>
</feature>
<comment type="caution">
    <text evidence="2">The sequence shown here is derived from an EMBL/GenBank/DDBJ whole genome shotgun (WGS) entry which is preliminary data.</text>
</comment>
<dbReference type="Pfam" id="PF00575">
    <property type="entry name" value="S1"/>
    <property type="match status" value="1"/>
</dbReference>
<protein>
    <recommendedName>
        <fullName evidence="1">S1 motif domain-containing protein</fullName>
    </recommendedName>
</protein>
<evidence type="ECO:0000259" key="1">
    <source>
        <dbReference type="PROSITE" id="PS50126"/>
    </source>
</evidence>
<feature type="domain" description="S1 motif" evidence="1">
    <location>
        <begin position="419"/>
        <end position="482"/>
    </location>
</feature>
<evidence type="ECO:0000313" key="2">
    <source>
        <dbReference type="EMBL" id="KAG8182816.1"/>
    </source>
</evidence>
<dbReference type="SMART" id="SM00316">
    <property type="entry name" value="S1"/>
    <property type="match status" value="7"/>
</dbReference>
<dbReference type="PANTHER" id="PTHR23270">
    <property type="entry name" value="PROGRAMMED CELL DEATH PROTEIN 11 PRE-RRNA PROCESSING PROTEIN RRP5"/>
    <property type="match status" value="1"/>
</dbReference>
<dbReference type="PANTHER" id="PTHR23270:SF10">
    <property type="entry name" value="PROTEIN RRP5 HOMOLOG"/>
    <property type="match status" value="1"/>
</dbReference>
<evidence type="ECO:0000313" key="3">
    <source>
        <dbReference type="Proteomes" id="UP000827092"/>
    </source>
</evidence>
<dbReference type="InterPro" id="IPR045209">
    <property type="entry name" value="Rrp5"/>
</dbReference>
<organism evidence="2 3">
    <name type="scientific">Oedothorax gibbosus</name>
    <dbReference type="NCBI Taxonomy" id="931172"/>
    <lineage>
        <taxon>Eukaryota</taxon>
        <taxon>Metazoa</taxon>
        <taxon>Ecdysozoa</taxon>
        <taxon>Arthropoda</taxon>
        <taxon>Chelicerata</taxon>
        <taxon>Arachnida</taxon>
        <taxon>Araneae</taxon>
        <taxon>Araneomorphae</taxon>
        <taxon>Entelegynae</taxon>
        <taxon>Araneoidea</taxon>
        <taxon>Linyphiidae</taxon>
        <taxon>Erigoninae</taxon>
        <taxon>Oedothorax</taxon>
    </lineage>
</organism>
<dbReference type="PROSITE" id="PS50126">
    <property type="entry name" value="S1"/>
    <property type="match status" value="2"/>
</dbReference>
<dbReference type="Proteomes" id="UP000827092">
    <property type="component" value="Unassembled WGS sequence"/>
</dbReference>
<dbReference type="InterPro" id="IPR012340">
    <property type="entry name" value="NA-bd_OB-fold"/>
</dbReference>
<dbReference type="InterPro" id="IPR057302">
    <property type="entry name" value="Rrp5_S1"/>
</dbReference>
<dbReference type="SUPFAM" id="SSF50249">
    <property type="entry name" value="Nucleic acid-binding proteins"/>
    <property type="match status" value="4"/>
</dbReference>